<dbReference type="CDD" id="cd14843">
    <property type="entry name" value="D-Ala-D-Ala_dipeptidase_like"/>
    <property type="match status" value="1"/>
</dbReference>
<keyword evidence="10" id="KW-1133">Transmembrane helix</keyword>
<dbReference type="KEGG" id="svl:Strvi_3123"/>
<feature type="active site" description="Proton donor/acceptor" evidence="9">
    <location>
        <position position="582"/>
    </location>
</feature>
<evidence type="ECO:0000256" key="5">
    <source>
        <dbReference type="ARBA" id="ARBA00022833"/>
    </source>
</evidence>
<feature type="site" description="Transition state stabilizer" evidence="9">
    <location>
        <position position="470"/>
    </location>
</feature>
<feature type="binding site" evidence="9">
    <location>
        <position position="585"/>
    </location>
    <ligand>
        <name>Zn(2+)</name>
        <dbReference type="ChEBI" id="CHEBI:29105"/>
        <note>catalytic</note>
    </ligand>
</feature>
<dbReference type="Proteomes" id="UP000008703">
    <property type="component" value="Chromosome"/>
</dbReference>
<feature type="transmembrane region" description="Helical" evidence="10">
    <location>
        <begin position="194"/>
        <end position="214"/>
    </location>
</feature>
<comment type="similarity">
    <text evidence="9">Belongs to the peptidase M15D family.</text>
</comment>
<feature type="transmembrane region" description="Helical" evidence="10">
    <location>
        <begin position="234"/>
        <end position="263"/>
    </location>
</feature>
<evidence type="ECO:0000256" key="3">
    <source>
        <dbReference type="ARBA" id="ARBA00022723"/>
    </source>
</evidence>
<protein>
    <recommendedName>
        <fullName evidence="9">D-alanyl-D-alanine dipeptidase</fullName>
        <shortName evidence="9">D-Ala-D-Ala dipeptidase</shortName>
        <ecNumber evidence="9">3.4.13.22</ecNumber>
    </recommendedName>
</protein>
<accession>G2PDZ1</accession>
<keyword evidence="2 9" id="KW-0645">Protease</keyword>
<evidence type="ECO:0000256" key="4">
    <source>
        <dbReference type="ARBA" id="ARBA00022801"/>
    </source>
</evidence>
<comment type="function">
    <text evidence="9">Catalyzes hydrolysis of the D-alanyl-D-alanine dipeptide.</text>
</comment>
<dbReference type="Pfam" id="PF01427">
    <property type="entry name" value="Peptidase_M15"/>
    <property type="match status" value="1"/>
</dbReference>
<comment type="cofactor">
    <cofactor evidence="9">
        <name>Zn(2+)</name>
        <dbReference type="ChEBI" id="CHEBI:29105"/>
    </cofactor>
    <text evidence="9">Binds 1 zinc ion per subunit.</text>
</comment>
<dbReference type="SUPFAM" id="SSF55166">
    <property type="entry name" value="Hedgehog/DD-peptidase"/>
    <property type="match status" value="1"/>
</dbReference>
<comment type="catalytic activity">
    <reaction evidence="1 9">
        <text>D-alanyl-D-alanine + H2O = 2 D-alanine</text>
        <dbReference type="Rhea" id="RHEA:20661"/>
        <dbReference type="ChEBI" id="CHEBI:15377"/>
        <dbReference type="ChEBI" id="CHEBI:57416"/>
        <dbReference type="ChEBI" id="CHEBI:57822"/>
        <dbReference type="EC" id="3.4.13.22"/>
    </reaction>
</comment>
<dbReference type="Gene3D" id="3.30.1380.10">
    <property type="match status" value="1"/>
</dbReference>
<keyword evidence="3 9" id="KW-0479">Metal-binding</keyword>
<dbReference type="GO" id="GO:0071555">
    <property type="term" value="P:cell wall organization"/>
    <property type="evidence" value="ECO:0007669"/>
    <property type="project" value="UniProtKB-KW"/>
</dbReference>
<dbReference type="InterPro" id="IPR009045">
    <property type="entry name" value="Zn_M74/Hedgehog-like"/>
</dbReference>
<feature type="transmembrane region" description="Helical" evidence="10">
    <location>
        <begin position="284"/>
        <end position="310"/>
    </location>
</feature>
<gene>
    <name evidence="11" type="ORF">Strvi_3123</name>
</gene>
<keyword evidence="10" id="KW-0812">Transmembrane</keyword>
<dbReference type="eggNOG" id="COG2173">
    <property type="taxonomic scope" value="Bacteria"/>
</dbReference>
<keyword evidence="5 9" id="KW-0862">Zinc</keyword>
<dbReference type="PANTHER" id="PTHR43126:SF2">
    <property type="entry name" value="D-ALANYL-D-ALANINE DIPEPTIDASE"/>
    <property type="match status" value="1"/>
</dbReference>
<keyword evidence="10" id="KW-0472">Membrane</keyword>
<dbReference type="EC" id="3.4.13.22" evidence="9"/>
<dbReference type="GO" id="GO:0006508">
    <property type="term" value="P:proteolysis"/>
    <property type="evidence" value="ECO:0007669"/>
    <property type="project" value="UniProtKB-KW"/>
</dbReference>
<evidence type="ECO:0000313" key="12">
    <source>
        <dbReference type="Proteomes" id="UP000008703"/>
    </source>
</evidence>
<feature type="binding site" evidence="9">
    <location>
        <position position="514"/>
    </location>
    <ligand>
        <name>Zn(2+)</name>
        <dbReference type="ChEBI" id="CHEBI:29105"/>
        <note>catalytic</note>
    </ligand>
</feature>
<keyword evidence="8" id="KW-0961">Cell wall biogenesis/degradation</keyword>
<keyword evidence="4 9" id="KW-0378">Hydrolase</keyword>
<name>G2PDZ1_STRV4</name>
<evidence type="ECO:0000313" key="11">
    <source>
        <dbReference type="EMBL" id="AEM82819.1"/>
    </source>
</evidence>
<evidence type="ECO:0000256" key="6">
    <source>
        <dbReference type="ARBA" id="ARBA00022997"/>
    </source>
</evidence>
<keyword evidence="7 9" id="KW-0482">Metalloprotease</keyword>
<evidence type="ECO:0000256" key="10">
    <source>
        <dbReference type="SAM" id="Phobius"/>
    </source>
</evidence>
<sequence length="610" mass="65001">MTVPAQTPARPGLPSPEPGWRVWPRRWPRWAPHAAAAWGVVYAAVQVVWAATGATVPWSPHVAYAPGVQLALAALALLAAGACLATPRPPARRGRVAVTAVLAVAVPVFAMGMASLPAYVVTLASLSGVESATGFAHVLLNTVGLALLLLVVVSHRRRLRGRCPRCGTGHTGDGSGPLAHPPASVASRRTRIQVYLLMCGLLPWAVVKTIWTLGGDALSVTAEKWREENAGGSGAAKALASVGIDVTVLAALAGIFLLLGLMYPWGQVFPRWTLLLTGRRVPRLLPLLPAWLSAIGLSVYGVVLVIYAPLSAADVLPRLKPDGAFTSSAGITWMVLFGGLAFGGLGFGLIAAARSYAARTRPVCAIAAATDAIAPPKAGPDCDYASPRDDRIMTEIVLMSDPQVAAVPVQECGERLVDVRRDSRLLVDERKWQDSAGAFAHLREGVLGRLLEAQAQLPQGMRLLFVEGYRPPSLQRRYFDAYAAQLRATHPEWAAEQVHSAASRYVSPPQIAPHSAGAAVDLTLADADGRELDMGTRMNATPEESAGACYTQADDISREARSHRDILSTALTTAGLVNYPTEWWHWSYGDRYWALQTGAAVAHYGPMELN</sequence>
<dbReference type="AlphaFoldDB" id="G2PDZ1"/>
<dbReference type="InterPro" id="IPR000755">
    <property type="entry name" value="A_A_dipeptidase"/>
</dbReference>
<dbReference type="HOGENOM" id="CLU_447533_0_0_11"/>
<dbReference type="EMBL" id="CP002994">
    <property type="protein sequence ID" value="AEM82819.1"/>
    <property type="molecule type" value="Genomic_DNA"/>
</dbReference>
<evidence type="ECO:0000256" key="8">
    <source>
        <dbReference type="ARBA" id="ARBA00023316"/>
    </source>
</evidence>
<feature type="transmembrane region" description="Helical" evidence="10">
    <location>
        <begin position="330"/>
        <end position="352"/>
    </location>
</feature>
<dbReference type="HAMAP" id="MF_01924">
    <property type="entry name" value="A_A_dipeptidase"/>
    <property type="match status" value="1"/>
</dbReference>
<dbReference type="GO" id="GO:0160237">
    <property type="term" value="F:D-Ala-D-Ala dipeptidase activity"/>
    <property type="evidence" value="ECO:0007669"/>
    <property type="project" value="UniProtKB-EC"/>
</dbReference>
<keyword evidence="6 9" id="KW-0224">Dipeptidase</keyword>
<feature type="transmembrane region" description="Helical" evidence="10">
    <location>
        <begin position="96"/>
        <end position="120"/>
    </location>
</feature>
<evidence type="ECO:0000256" key="7">
    <source>
        <dbReference type="ARBA" id="ARBA00023049"/>
    </source>
</evidence>
<proteinExistence type="inferred from homology"/>
<dbReference type="GO" id="GO:0008270">
    <property type="term" value="F:zinc ion binding"/>
    <property type="evidence" value="ECO:0007669"/>
    <property type="project" value="UniProtKB-UniRule"/>
</dbReference>
<dbReference type="GO" id="GO:0008237">
    <property type="term" value="F:metallopeptidase activity"/>
    <property type="evidence" value="ECO:0007669"/>
    <property type="project" value="UniProtKB-KW"/>
</dbReference>
<evidence type="ECO:0000256" key="2">
    <source>
        <dbReference type="ARBA" id="ARBA00022670"/>
    </source>
</evidence>
<feature type="transmembrane region" description="Helical" evidence="10">
    <location>
        <begin position="30"/>
        <end position="51"/>
    </location>
</feature>
<feature type="transmembrane region" description="Helical" evidence="10">
    <location>
        <begin position="63"/>
        <end position="84"/>
    </location>
</feature>
<evidence type="ECO:0000256" key="9">
    <source>
        <dbReference type="HAMAP-Rule" id="MF_01924"/>
    </source>
</evidence>
<evidence type="ECO:0000256" key="1">
    <source>
        <dbReference type="ARBA" id="ARBA00001362"/>
    </source>
</evidence>
<reference evidence="11" key="1">
    <citation type="submission" date="2011-08" db="EMBL/GenBank/DDBJ databases">
        <title>Complete sequence of chromosome of Streptomyces violaceusniger Tu 4113.</title>
        <authorList>
            <consortium name="US DOE Joint Genome Institute"/>
            <person name="Lucas S."/>
            <person name="Han J."/>
            <person name="Lapidus A."/>
            <person name="Cheng J.-F."/>
            <person name="Goodwin L."/>
            <person name="Pitluck S."/>
            <person name="Peters L."/>
            <person name="Ivanova N."/>
            <person name="Daligault H."/>
            <person name="Detter J.C."/>
            <person name="Han C."/>
            <person name="Tapia R."/>
            <person name="Land M."/>
            <person name="Hauser L."/>
            <person name="Kyrpides N."/>
            <person name="Ivanova N."/>
            <person name="Pagani I."/>
            <person name="Hagen A."/>
            <person name="Katz L."/>
            <person name="Fiedler H.-P."/>
            <person name="Keasling J."/>
            <person name="Fortman J."/>
            <person name="Woyke T."/>
        </authorList>
    </citation>
    <scope>NUCLEOTIDE SEQUENCE [LARGE SCALE GENOMIC DNA]</scope>
    <source>
        <strain evidence="11">Tu 4113</strain>
    </source>
</reference>
<dbReference type="PANTHER" id="PTHR43126">
    <property type="entry name" value="D-ALANYL-D-ALANINE DIPEPTIDASE"/>
    <property type="match status" value="1"/>
</dbReference>
<keyword evidence="12" id="KW-1185">Reference proteome</keyword>
<feature type="binding site" evidence="9">
    <location>
        <position position="521"/>
    </location>
    <ligand>
        <name>Zn(2+)</name>
        <dbReference type="ChEBI" id="CHEBI:29105"/>
        <note>catalytic</note>
    </ligand>
</feature>
<organism evidence="11 12">
    <name type="scientific">Streptomyces violaceusniger (strain Tu 4113)</name>
    <dbReference type="NCBI Taxonomy" id="653045"/>
    <lineage>
        <taxon>Bacteria</taxon>
        <taxon>Bacillati</taxon>
        <taxon>Actinomycetota</taxon>
        <taxon>Actinomycetes</taxon>
        <taxon>Kitasatosporales</taxon>
        <taxon>Streptomycetaceae</taxon>
        <taxon>Streptomyces</taxon>
        <taxon>Streptomyces violaceusniger group</taxon>
    </lineage>
</organism>
<feature type="transmembrane region" description="Helical" evidence="10">
    <location>
        <begin position="132"/>
        <end position="153"/>
    </location>
</feature>